<evidence type="ECO:0000313" key="2">
    <source>
        <dbReference type="Proteomes" id="UP000664940"/>
    </source>
</evidence>
<dbReference type="InterPro" id="IPR008937">
    <property type="entry name" value="Ras-like_GEF"/>
</dbReference>
<dbReference type="AlphaFoldDB" id="A0A834E364"/>
<dbReference type="PANTHER" id="PTHR23113">
    <property type="entry name" value="GUANINE NUCLEOTIDE EXCHANGE FACTOR"/>
    <property type="match status" value="1"/>
</dbReference>
<dbReference type="InterPro" id="IPR036964">
    <property type="entry name" value="RASGEF_cat_dom_sf"/>
</dbReference>
<dbReference type="SUPFAM" id="SSF48366">
    <property type="entry name" value="Ras GEF"/>
    <property type="match status" value="1"/>
</dbReference>
<dbReference type="GO" id="GO:0007265">
    <property type="term" value="P:Ras protein signal transduction"/>
    <property type="evidence" value="ECO:0007669"/>
    <property type="project" value="TreeGrafter"/>
</dbReference>
<sequence>MREGGTEGRLEGSWAAACGNLGVGPEAEGGSLSGEGLWGHLRAGAHAPLTPTAQRVPFLGLYVSDLGMLHTAIQDYPEGHVKHLAKKRKELKVLEEIVLLQQAAQLYSIEPEERFGAWFWALERLSEKESYTLSCQLEPRS</sequence>
<dbReference type="PANTHER" id="PTHR23113:SF223">
    <property type="entry name" value="RAL-GDS-RELATED PROTEIN"/>
    <property type="match status" value="1"/>
</dbReference>
<organism evidence="1 2">
    <name type="scientific">Phyllostomus discolor</name>
    <name type="common">pale spear-nosed bat</name>
    <dbReference type="NCBI Taxonomy" id="89673"/>
    <lineage>
        <taxon>Eukaryota</taxon>
        <taxon>Metazoa</taxon>
        <taxon>Chordata</taxon>
        <taxon>Craniata</taxon>
        <taxon>Vertebrata</taxon>
        <taxon>Euteleostomi</taxon>
        <taxon>Mammalia</taxon>
        <taxon>Eutheria</taxon>
        <taxon>Laurasiatheria</taxon>
        <taxon>Chiroptera</taxon>
        <taxon>Yangochiroptera</taxon>
        <taxon>Phyllostomidae</taxon>
        <taxon>Phyllostominae</taxon>
        <taxon>Phyllostomus</taxon>
    </lineage>
</organism>
<dbReference type="Proteomes" id="UP000664940">
    <property type="component" value="Unassembled WGS sequence"/>
</dbReference>
<proteinExistence type="predicted"/>
<accession>A0A834E364</accession>
<name>A0A834E364_9CHIR</name>
<evidence type="ECO:0000313" key="1">
    <source>
        <dbReference type="EMBL" id="KAF6105925.1"/>
    </source>
</evidence>
<dbReference type="EMBL" id="JABVXQ010000006">
    <property type="protein sequence ID" value="KAF6105925.1"/>
    <property type="molecule type" value="Genomic_DNA"/>
</dbReference>
<dbReference type="InterPro" id="IPR023578">
    <property type="entry name" value="Ras_GEF_dom_sf"/>
</dbReference>
<evidence type="ECO:0008006" key="3">
    <source>
        <dbReference type="Google" id="ProtNLM"/>
    </source>
</evidence>
<comment type="caution">
    <text evidence="1">The sequence shown here is derived from an EMBL/GenBank/DDBJ whole genome shotgun (WGS) entry which is preliminary data.</text>
</comment>
<dbReference type="Gene3D" id="1.10.840.10">
    <property type="entry name" value="Ras guanine-nucleotide exchange factors catalytic domain"/>
    <property type="match status" value="1"/>
</dbReference>
<gene>
    <name evidence="1" type="ORF">HJG60_016283</name>
</gene>
<dbReference type="GO" id="GO:0005085">
    <property type="term" value="F:guanyl-nucleotide exchange factor activity"/>
    <property type="evidence" value="ECO:0007669"/>
    <property type="project" value="InterPro"/>
</dbReference>
<reference evidence="1 2" key="1">
    <citation type="journal article" date="2020" name="Nature">
        <title>Six reference-quality genomes reveal evolution of bat adaptations.</title>
        <authorList>
            <person name="Jebb D."/>
            <person name="Huang Z."/>
            <person name="Pippel M."/>
            <person name="Hughes G.M."/>
            <person name="Lavrichenko K."/>
            <person name="Devanna P."/>
            <person name="Winkler S."/>
            <person name="Jermiin L.S."/>
            <person name="Skirmuntt E.C."/>
            <person name="Katzourakis A."/>
            <person name="Burkitt-Gray L."/>
            <person name="Ray D.A."/>
            <person name="Sullivan K.A.M."/>
            <person name="Roscito J.G."/>
            <person name="Kirilenko B.M."/>
            <person name="Davalos L.M."/>
            <person name="Corthals A.P."/>
            <person name="Power M.L."/>
            <person name="Jones G."/>
            <person name="Ransome R.D."/>
            <person name="Dechmann D.K.N."/>
            <person name="Locatelli A.G."/>
            <person name="Puechmaille S.J."/>
            <person name="Fedrigo O."/>
            <person name="Jarvis E.D."/>
            <person name="Hiller M."/>
            <person name="Vernes S.C."/>
            <person name="Myers E.W."/>
            <person name="Teeling E.C."/>
        </authorList>
    </citation>
    <scope>NUCLEOTIDE SEQUENCE [LARGE SCALE GENOMIC DNA]</scope>
    <source>
        <strain evidence="1">Bat1K_MPI-CBG_1</strain>
    </source>
</reference>
<protein>
    <recommendedName>
        <fullName evidence="3">Ral guanine nucleotide dissociation stimulator-like</fullName>
    </recommendedName>
</protein>
<dbReference type="GO" id="GO:0005886">
    <property type="term" value="C:plasma membrane"/>
    <property type="evidence" value="ECO:0007669"/>
    <property type="project" value="TreeGrafter"/>
</dbReference>